<proteinExistence type="predicted"/>
<keyword evidence="3" id="KW-1185">Reference proteome</keyword>
<protein>
    <submittedName>
        <fullName evidence="2">Uncharacterized protein</fullName>
    </submittedName>
</protein>
<sequence>MDVRTLFVDDSNDSTLKIAERGPGAPSERPLDNGVQSTTFQDPDGQSALGPELQTLLKLTPTATHEDPSHEDPSPGPVPSSNTHLIDQQRTTINPI</sequence>
<dbReference type="RefSeq" id="WP_241053014.1">
    <property type="nucleotide sequence ID" value="NZ_JAKZBV010000001.1"/>
</dbReference>
<dbReference type="EMBL" id="JAKZBV010000001">
    <property type="protein sequence ID" value="MCH6469618.1"/>
    <property type="molecule type" value="Genomic_DNA"/>
</dbReference>
<reference evidence="2 3" key="1">
    <citation type="submission" date="2022-03" db="EMBL/GenBank/DDBJ databases">
        <title>Sinomonas sp. isolated from a soil.</title>
        <authorList>
            <person name="Han J."/>
            <person name="Kim D.-U."/>
        </authorList>
    </citation>
    <scope>NUCLEOTIDE SEQUENCE [LARGE SCALE GENOMIC DNA]</scope>
    <source>
        <strain evidence="2 3">5-5</strain>
    </source>
</reference>
<evidence type="ECO:0000256" key="1">
    <source>
        <dbReference type="SAM" id="MobiDB-lite"/>
    </source>
</evidence>
<organism evidence="2 3">
    <name type="scientific">Sinomonas terrae</name>
    <dbReference type="NCBI Taxonomy" id="2908838"/>
    <lineage>
        <taxon>Bacteria</taxon>
        <taxon>Bacillati</taxon>
        <taxon>Actinomycetota</taxon>
        <taxon>Actinomycetes</taxon>
        <taxon>Micrococcales</taxon>
        <taxon>Micrococcaceae</taxon>
        <taxon>Sinomonas</taxon>
    </lineage>
</organism>
<gene>
    <name evidence="2" type="ORF">L0M17_06400</name>
</gene>
<evidence type="ECO:0000313" key="2">
    <source>
        <dbReference type="EMBL" id="MCH6469618.1"/>
    </source>
</evidence>
<feature type="region of interest" description="Disordered" evidence="1">
    <location>
        <begin position="1"/>
        <end position="96"/>
    </location>
</feature>
<accession>A0ABS9TYX2</accession>
<feature type="compositionally biased region" description="Basic and acidic residues" evidence="1">
    <location>
        <begin position="64"/>
        <end position="73"/>
    </location>
</feature>
<evidence type="ECO:0000313" key="3">
    <source>
        <dbReference type="Proteomes" id="UP001202922"/>
    </source>
</evidence>
<name>A0ABS9TYX2_9MICC</name>
<feature type="compositionally biased region" description="Polar residues" evidence="1">
    <location>
        <begin position="79"/>
        <end position="96"/>
    </location>
</feature>
<dbReference type="Proteomes" id="UP001202922">
    <property type="component" value="Unassembled WGS sequence"/>
</dbReference>
<comment type="caution">
    <text evidence="2">The sequence shown here is derived from an EMBL/GenBank/DDBJ whole genome shotgun (WGS) entry which is preliminary data.</text>
</comment>